<feature type="region of interest" description="Disordered" evidence="1">
    <location>
        <begin position="34"/>
        <end position="60"/>
    </location>
</feature>
<dbReference type="Proteomes" id="UP000095287">
    <property type="component" value="Unplaced"/>
</dbReference>
<organism evidence="2 3">
    <name type="scientific">Steinernema glaseri</name>
    <dbReference type="NCBI Taxonomy" id="37863"/>
    <lineage>
        <taxon>Eukaryota</taxon>
        <taxon>Metazoa</taxon>
        <taxon>Ecdysozoa</taxon>
        <taxon>Nematoda</taxon>
        <taxon>Chromadorea</taxon>
        <taxon>Rhabditida</taxon>
        <taxon>Tylenchina</taxon>
        <taxon>Panagrolaimomorpha</taxon>
        <taxon>Strongyloidoidea</taxon>
        <taxon>Steinernematidae</taxon>
        <taxon>Steinernema</taxon>
    </lineage>
</organism>
<evidence type="ECO:0000313" key="3">
    <source>
        <dbReference type="WBParaSite" id="L893_g32157.t1"/>
    </source>
</evidence>
<dbReference type="WBParaSite" id="L893_g32157.t1">
    <property type="protein sequence ID" value="L893_g32157.t1"/>
    <property type="gene ID" value="L893_g32157"/>
</dbReference>
<feature type="compositionally biased region" description="Polar residues" evidence="1">
    <location>
        <begin position="34"/>
        <end position="43"/>
    </location>
</feature>
<protein>
    <submittedName>
        <fullName evidence="3">Uncharacterized protein</fullName>
    </submittedName>
</protein>
<evidence type="ECO:0000256" key="1">
    <source>
        <dbReference type="SAM" id="MobiDB-lite"/>
    </source>
</evidence>
<reference evidence="3" key="1">
    <citation type="submission" date="2016-11" db="UniProtKB">
        <authorList>
            <consortium name="WormBaseParasite"/>
        </authorList>
    </citation>
    <scope>IDENTIFICATION</scope>
</reference>
<name>A0A1I8A1T4_9BILA</name>
<accession>A0A1I8A1T4</accession>
<keyword evidence="2" id="KW-1185">Reference proteome</keyword>
<evidence type="ECO:0000313" key="2">
    <source>
        <dbReference type="Proteomes" id="UP000095287"/>
    </source>
</evidence>
<sequence length="111" mass="12172">MFAENIATLLSTRSGNFRPTPTLTVLLAEISTENHNPPVSVSPPTAHPSAQWPERGTTASGKFNNFASVALDVRSPIGTPRKWARRTGTADDGREQRLRMEQNQMELNGGR</sequence>
<proteinExistence type="predicted"/>
<feature type="compositionally biased region" description="Basic and acidic residues" evidence="1">
    <location>
        <begin position="88"/>
        <end position="100"/>
    </location>
</feature>
<feature type="compositionally biased region" description="Polar residues" evidence="1">
    <location>
        <begin position="101"/>
        <end position="111"/>
    </location>
</feature>
<feature type="region of interest" description="Disordered" evidence="1">
    <location>
        <begin position="80"/>
        <end position="111"/>
    </location>
</feature>
<dbReference type="AlphaFoldDB" id="A0A1I8A1T4"/>